<proteinExistence type="predicted"/>
<feature type="domain" description="Heat-inducible transcription repressor HrcA C-terminal" evidence="1">
    <location>
        <begin position="2"/>
        <end position="29"/>
    </location>
</feature>
<dbReference type="SUPFAM" id="SSF55781">
    <property type="entry name" value="GAF domain-like"/>
    <property type="match status" value="1"/>
</dbReference>
<reference evidence="2" key="1">
    <citation type="submission" date="2020-05" db="EMBL/GenBank/DDBJ databases">
        <authorList>
            <person name="Chiriac C."/>
            <person name="Salcher M."/>
            <person name="Ghai R."/>
            <person name="Kavagutti S V."/>
        </authorList>
    </citation>
    <scope>NUCLEOTIDE SEQUENCE</scope>
</reference>
<dbReference type="AlphaFoldDB" id="A0A6J6C299"/>
<dbReference type="Pfam" id="PF01628">
    <property type="entry name" value="HrcA"/>
    <property type="match status" value="1"/>
</dbReference>
<evidence type="ECO:0000313" key="2">
    <source>
        <dbReference type="EMBL" id="CAB4545177.1"/>
    </source>
</evidence>
<name>A0A6J6C299_9ZZZZ</name>
<dbReference type="InterPro" id="IPR029016">
    <property type="entry name" value="GAF-like_dom_sf"/>
</dbReference>
<dbReference type="EMBL" id="CAEZSQ010000099">
    <property type="protein sequence ID" value="CAB4545177.1"/>
    <property type="molecule type" value="Genomic_DNA"/>
</dbReference>
<dbReference type="GO" id="GO:0003677">
    <property type="term" value="F:DNA binding"/>
    <property type="evidence" value="ECO:0007669"/>
    <property type="project" value="InterPro"/>
</dbReference>
<protein>
    <submittedName>
        <fullName evidence="2">Unannotated protein</fullName>
    </submittedName>
</protein>
<gene>
    <name evidence="2" type="ORF">UFOPK1458_00520</name>
</gene>
<evidence type="ECO:0000259" key="1">
    <source>
        <dbReference type="Pfam" id="PF01628"/>
    </source>
</evidence>
<sequence length="48" mass="4900">MTVGYGSDSSPLGSLGILGPTRMDYAGSMAAVSAVARYIGRFITEGSK</sequence>
<accession>A0A6J6C299</accession>
<dbReference type="Gene3D" id="3.30.450.40">
    <property type="match status" value="1"/>
</dbReference>
<dbReference type="GO" id="GO:0006355">
    <property type="term" value="P:regulation of DNA-templated transcription"/>
    <property type="evidence" value="ECO:0007669"/>
    <property type="project" value="InterPro"/>
</dbReference>
<organism evidence="2">
    <name type="scientific">freshwater metagenome</name>
    <dbReference type="NCBI Taxonomy" id="449393"/>
    <lineage>
        <taxon>unclassified sequences</taxon>
        <taxon>metagenomes</taxon>
        <taxon>ecological metagenomes</taxon>
    </lineage>
</organism>
<dbReference type="InterPro" id="IPR021153">
    <property type="entry name" value="HrcA_C"/>
</dbReference>